<name>A0ABP1EA31_9APHY</name>
<dbReference type="InterPro" id="IPR036273">
    <property type="entry name" value="CRAL/TRIO_N_dom_sf"/>
</dbReference>
<dbReference type="PANTHER" id="PTHR45824:SF29">
    <property type="entry name" value="GH16843P"/>
    <property type="match status" value="1"/>
</dbReference>
<evidence type="ECO:0000256" key="1">
    <source>
        <dbReference type="SAM" id="MobiDB-lite"/>
    </source>
</evidence>
<dbReference type="Pfam" id="PF00650">
    <property type="entry name" value="CRAL_TRIO"/>
    <property type="match status" value="1"/>
</dbReference>
<dbReference type="Pfam" id="PF03765">
    <property type="entry name" value="CRAL_TRIO_N"/>
    <property type="match status" value="1"/>
</dbReference>
<dbReference type="InterPro" id="IPR001251">
    <property type="entry name" value="CRAL-TRIO_dom"/>
</dbReference>
<dbReference type="SUPFAM" id="SSF46938">
    <property type="entry name" value="CRAL/TRIO N-terminal domain"/>
    <property type="match status" value="1"/>
</dbReference>
<protein>
    <recommendedName>
        <fullName evidence="2">CRAL-TRIO domain-containing protein</fullName>
    </recommendedName>
</protein>
<dbReference type="InterPro" id="IPR011074">
    <property type="entry name" value="CRAL/TRIO_N_dom"/>
</dbReference>
<evidence type="ECO:0000259" key="2">
    <source>
        <dbReference type="PROSITE" id="PS50191"/>
    </source>
</evidence>
<dbReference type="InterPro" id="IPR052578">
    <property type="entry name" value="PI_Transfer_CRAL-TRIO"/>
</dbReference>
<sequence>MATYEPAPVPNLADKTKPQGTDLTPKQKEALDKVLAHFSDPDYKLPQVDAENSTLSDEEKFWLSYECMLRYLRATKWAGAEQAIKRLEDTLRWRRQFGLYDKIKAEYIEPEAVTGKMITYGFDVDGKPALYLVPSRQNTTENQRQIEFTFWILERVIDSMGPGIDLNLMINFADRARNPSLSTSRTVLNILQTHYPEHLGRAIIINVPFLINAFFKLITPFVDPVTRVKMRFNPQVVQEGIFAPNAVWKEFGGDVDFVYEHEKYWPALNKMCTERKQRHMERWRQLGGTVGLKEWDTRREVTSNGQAVEPKVEVPLDDELETEINGESEKVTAIEEITEVSVGIAA</sequence>
<dbReference type="PANTHER" id="PTHR45824">
    <property type="entry name" value="GH16843P"/>
    <property type="match status" value="1"/>
</dbReference>
<dbReference type="InterPro" id="IPR036865">
    <property type="entry name" value="CRAL-TRIO_dom_sf"/>
</dbReference>
<accession>A0ABP1EA31</accession>
<gene>
    <name evidence="3" type="ORF">GFSPODELE1_LOCUS10940</name>
</gene>
<dbReference type="PROSITE" id="PS50191">
    <property type="entry name" value="CRAL_TRIO"/>
    <property type="match status" value="1"/>
</dbReference>
<dbReference type="Gene3D" id="3.40.525.10">
    <property type="entry name" value="CRAL-TRIO lipid binding domain"/>
    <property type="match status" value="1"/>
</dbReference>
<dbReference type="CDD" id="cd00170">
    <property type="entry name" value="SEC14"/>
    <property type="match status" value="1"/>
</dbReference>
<dbReference type="SUPFAM" id="SSF52087">
    <property type="entry name" value="CRAL/TRIO domain"/>
    <property type="match status" value="1"/>
</dbReference>
<keyword evidence="4" id="KW-1185">Reference proteome</keyword>
<dbReference type="EMBL" id="OZ037952">
    <property type="protein sequence ID" value="CAL1716867.1"/>
    <property type="molecule type" value="Genomic_DNA"/>
</dbReference>
<reference evidence="4" key="1">
    <citation type="submission" date="2024-04" db="EMBL/GenBank/DDBJ databases">
        <authorList>
            <person name="Shaw F."/>
            <person name="Minotto A."/>
        </authorList>
    </citation>
    <scope>NUCLEOTIDE SEQUENCE [LARGE SCALE GENOMIC DNA]</scope>
</reference>
<evidence type="ECO:0000313" key="4">
    <source>
        <dbReference type="Proteomes" id="UP001497453"/>
    </source>
</evidence>
<dbReference type="Proteomes" id="UP001497453">
    <property type="component" value="Chromosome 9"/>
</dbReference>
<feature type="region of interest" description="Disordered" evidence="1">
    <location>
        <begin position="1"/>
        <end position="24"/>
    </location>
</feature>
<organism evidence="3 4">
    <name type="scientific">Somion occarium</name>
    <dbReference type="NCBI Taxonomy" id="3059160"/>
    <lineage>
        <taxon>Eukaryota</taxon>
        <taxon>Fungi</taxon>
        <taxon>Dikarya</taxon>
        <taxon>Basidiomycota</taxon>
        <taxon>Agaricomycotina</taxon>
        <taxon>Agaricomycetes</taxon>
        <taxon>Polyporales</taxon>
        <taxon>Cerrenaceae</taxon>
        <taxon>Somion</taxon>
    </lineage>
</organism>
<proteinExistence type="predicted"/>
<evidence type="ECO:0000313" key="3">
    <source>
        <dbReference type="EMBL" id="CAL1716867.1"/>
    </source>
</evidence>
<dbReference type="SMART" id="SM00516">
    <property type="entry name" value="SEC14"/>
    <property type="match status" value="1"/>
</dbReference>
<feature type="domain" description="CRAL-TRIO" evidence="2">
    <location>
        <begin position="101"/>
        <end position="259"/>
    </location>
</feature>